<reference evidence="1 2" key="1">
    <citation type="journal article" date="2018" name="Nat. Genet.">
        <title>Extensive intraspecific gene order and gene structural variations between Mo17 and other maize genomes.</title>
        <authorList>
            <person name="Sun S."/>
            <person name="Zhou Y."/>
            <person name="Chen J."/>
            <person name="Shi J."/>
            <person name="Zhao H."/>
            <person name="Zhao H."/>
            <person name="Song W."/>
            <person name="Zhang M."/>
            <person name="Cui Y."/>
            <person name="Dong X."/>
            <person name="Liu H."/>
            <person name="Ma X."/>
            <person name="Jiao Y."/>
            <person name="Wang B."/>
            <person name="Wei X."/>
            <person name="Stein J.C."/>
            <person name="Glaubitz J.C."/>
            <person name="Lu F."/>
            <person name="Yu G."/>
            <person name="Liang C."/>
            <person name="Fengler K."/>
            <person name="Li B."/>
            <person name="Rafalski A."/>
            <person name="Schnable P.S."/>
            <person name="Ware D.H."/>
            <person name="Buckler E.S."/>
            <person name="Lai J."/>
        </authorList>
    </citation>
    <scope>NUCLEOTIDE SEQUENCE [LARGE SCALE GENOMIC DNA]</scope>
    <source>
        <strain evidence="2">cv. Missouri 17</strain>
        <tissue evidence="1">Seedling</tissue>
    </source>
</reference>
<proteinExistence type="predicted"/>
<comment type="caution">
    <text evidence="1">The sequence shown here is derived from an EMBL/GenBank/DDBJ whole genome shotgun (WGS) entry which is preliminary data.</text>
</comment>
<organism evidence="1 2">
    <name type="scientific">Zea mays</name>
    <name type="common">Maize</name>
    <dbReference type="NCBI Taxonomy" id="4577"/>
    <lineage>
        <taxon>Eukaryota</taxon>
        <taxon>Viridiplantae</taxon>
        <taxon>Streptophyta</taxon>
        <taxon>Embryophyta</taxon>
        <taxon>Tracheophyta</taxon>
        <taxon>Spermatophyta</taxon>
        <taxon>Magnoliopsida</taxon>
        <taxon>Liliopsida</taxon>
        <taxon>Poales</taxon>
        <taxon>Poaceae</taxon>
        <taxon>PACMAD clade</taxon>
        <taxon>Panicoideae</taxon>
        <taxon>Andropogonodae</taxon>
        <taxon>Andropogoneae</taxon>
        <taxon>Tripsacinae</taxon>
        <taxon>Zea</taxon>
    </lineage>
</organism>
<accession>A0A3L6FIZ4</accession>
<dbReference type="Proteomes" id="UP000251960">
    <property type="component" value="Chromosome 3"/>
</dbReference>
<sequence length="86" mass="9273">MRKAGEKHLDTERYRPLPIARGRFLPDCCGVEAAAAAASSSSASAAAATATAASISAAFSVAFAWRNTSYTYQQHKYRKTMERQAD</sequence>
<evidence type="ECO:0000313" key="1">
    <source>
        <dbReference type="EMBL" id="PWZ33186.1"/>
    </source>
</evidence>
<dbReference type="EMBL" id="NCVQ01000004">
    <property type="protein sequence ID" value="PWZ33186.1"/>
    <property type="molecule type" value="Genomic_DNA"/>
</dbReference>
<evidence type="ECO:0000313" key="2">
    <source>
        <dbReference type="Proteomes" id="UP000251960"/>
    </source>
</evidence>
<gene>
    <name evidence="1" type="ORF">Zm00014a_001880</name>
</gene>
<name>A0A3L6FIZ4_MAIZE</name>
<protein>
    <submittedName>
        <fullName evidence="1">Uncharacterized protein</fullName>
    </submittedName>
</protein>
<dbReference type="AlphaFoldDB" id="A0A3L6FIZ4"/>